<dbReference type="InParanoid" id="A0A067PDP9"/>
<dbReference type="AlphaFoldDB" id="A0A067PDP9"/>
<gene>
    <name evidence="1" type="ORF">JAAARDRAFT_43073</name>
</gene>
<dbReference type="Proteomes" id="UP000027265">
    <property type="component" value="Unassembled WGS sequence"/>
</dbReference>
<reference evidence="2" key="1">
    <citation type="journal article" date="2014" name="Proc. Natl. Acad. Sci. U.S.A.">
        <title>Extensive sampling of basidiomycete genomes demonstrates inadequacy of the white-rot/brown-rot paradigm for wood decay fungi.</title>
        <authorList>
            <person name="Riley R."/>
            <person name="Salamov A.A."/>
            <person name="Brown D.W."/>
            <person name="Nagy L.G."/>
            <person name="Floudas D."/>
            <person name="Held B.W."/>
            <person name="Levasseur A."/>
            <person name="Lombard V."/>
            <person name="Morin E."/>
            <person name="Otillar R."/>
            <person name="Lindquist E.A."/>
            <person name="Sun H."/>
            <person name="LaButti K.M."/>
            <person name="Schmutz J."/>
            <person name="Jabbour D."/>
            <person name="Luo H."/>
            <person name="Baker S.E."/>
            <person name="Pisabarro A.G."/>
            <person name="Walton J.D."/>
            <person name="Blanchette R.A."/>
            <person name="Henrissat B."/>
            <person name="Martin F."/>
            <person name="Cullen D."/>
            <person name="Hibbett D.S."/>
            <person name="Grigoriev I.V."/>
        </authorList>
    </citation>
    <scope>NUCLEOTIDE SEQUENCE [LARGE SCALE GENOMIC DNA]</scope>
    <source>
        <strain evidence="2">MUCL 33604</strain>
    </source>
</reference>
<name>A0A067PDP9_9AGAM</name>
<accession>A0A067PDP9</accession>
<keyword evidence="2" id="KW-1185">Reference proteome</keyword>
<evidence type="ECO:0000313" key="1">
    <source>
        <dbReference type="EMBL" id="KDQ49167.1"/>
    </source>
</evidence>
<sequence>MKRPLEDSSFKLTDPHTNGGLVKVNRRCERSSAVLDNQEGQLDVRGTSESLGCEDGRRALGSFGWGCESRWSIYPPMKEHIVVEFLTSPCPEAAPPNKRNEV</sequence>
<proteinExistence type="predicted"/>
<organism evidence="1 2">
    <name type="scientific">Jaapia argillacea MUCL 33604</name>
    <dbReference type="NCBI Taxonomy" id="933084"/>
    <lineage>
        <taxon>Eukaryota</taxon>
        <taxon>Fungi</taxon>
        <taxon>Dikarya</taxon>
        <taxon>Basidiomycota</taxon>
        <taxon>Agaricomycotina</taxon>
        <taxon>Agaricomycetes</taxon>
        <taxon>Agaricomycetidae</taxon>
        <taxon>Jaapiales</taxon>
        <taxon>Jaapiaceae</taxon>
        <taxon>Jaapia</taxon>
    </lineage>
</organism>
<dbReference type="EMBL" id="KL197798">
    <property type="protein sequence ID" value="KDQ49167.1"/>
    <property type="molecule type" value="Genomic_DNA"/>
</dbReference>
<evidence type="ECO:0000313" key="2">
    <source>
        <dbReference type="Proteomes" id="UP000027265"/>
    </source>
</evidence>
<dbReference type="HOGENOM" id="CLU_2277902_0_0_1"/>
<protein>
    <submittedName>
        <fullName evidence="1">Uncharacterized protein</fullName>
    </submittedName>
</protein>